<keyword evidence="1" id="KW-0812">Transmembrane</keyword>
<keyword evidence="3" id="KW-1185">Reference proteome</keyword>
<sequence>MADYCTWRSSRCCMWCRPHGSTCKITYLMKKEEGLVYGYICYVLFICLNMLNTLVSLVS</sequence>
<gene>
    <name evidence="2" type="ORF">GDO81_005665</name>
</gene>
<evidence type="ECO:0000256" key="1">
    <source>
        <dbReference type="SAM" id="Phobius"/>
    </source>
</evidence>
<comment type="caution">
    <text evidence="2">The sequence shown here is derived from an EMBL/GenBank/DDBJ whole genome shotgun (WGS) entry which is preliminary data.</text>
</comment>
<protein>
    <submittedName>
        <fullName evidence="2">Uncharacterized protein</fullName>
    </submittedName>
</protein>
<accession>A0AAV7CTM2</accession>
<evidence type="ECO:0000313" key="2">
    <source>
        <dbReference type="EMBL" id="KAG8587453.1"/>
    </source>
</evidence>
<feature type="transmembrane region" description="Helical" evidence="1">
    <location>
        <begin position="36"/>
        <end position="58"/>
    </location>
</feature>
<dbReference type="AlphaFoldDB" id="A0AAV7CTM2"/>
<reference evidence="2" key="1">
    <citation type="thesis" date="2020" institute="ProQuest LLC" country="789 East Eisenhower Parkway, Ann Arbor, MI, USA">
        <title>Comparative Genomics and Chromosome Evolution.</title>
        <authorList>
            <person name="Mudd A.B."/>
        </authorList>
    </citation>
    <scope>NUCLEOTIDE SEQUENCE</scope>
    <source>
        <strain evidence="2">237g6f4</strain>
        <tissue evidence="2">Blood</tissue>
    </source>
</reference>
<keyword evidence="1" id="KW-1133">Transmembrane helix</keyword>
<name>A0AAV7CTM2_ENGPU</name>
<organism evidence="2 3">
    <name type="scientific">Engystomops pustulosus</name>
    <name type="common">Tungara frog</name>
    <name type="synonym">Physalaemus pustulosus</name>
    <dbReference type="NCBI Taxonomy" id="76066"/>
    <lineage>
        <taxon>Eukaryota</taxon>
        <taxon>Metazoa</taxon>
        <taxon>Chordata</taxon>
        <taxon>Craniata</taxon>
        <taxon>Vertebrata</taxon>
        <taxon>Euteleostomi</taxon>
        <taxon>Amphibia</taxon>
        <taxon>Batrachia</taxon>
        <taxon>Anura</taxon>
        <taxon>Neobatrachia</taxon>
        <taxon>Hyloidea</taxon>
        <taxon>Leptodactylidae</taxon>
        <taxon>Leiuperinae</taxon>
        <taxon>Engystomops</taxon>
    </lineage>
</organism>
<dbReference type="EMBL" id="WNYA01000002">
    <property type="protein sequence ID" value="KAG8587453.1"/>
    <property type="molecule type" value="Genomic_DNA"/>
</dbReference>
<evidence type="ECO:0000313" key="3">
    <source>
        <dbReference type="Proteomes" id="UP000824782"/>
    </source>
</evidence>
<dbReference type="Proteomes" id="UP000824782">
    <property type="component" value="Unassembled WGS sequence"/>
</dbReference>
<proteinExistence type="predicted"/>
<keyword evidence="1" id="KW-0472">Membrane</keyword>